<dbReference type="PANTHER" id="PTHR30408">
    <property type="entry name" value="TYPE-1 RESTRICTION ENZYME ECOKI SPECIFICITY PROTEIN"/>
    <property type="match status" value="1"/>
</dbReference>
<comment type="similarity">
    <text evidence="1">Belongs to the type-I restriction system S methylase family.</text>
</comment>
<dbReference type="Gene3D" id="1.10.287.1120">
    <property type="entry name" value="Bipartite methylase S protein"/>
    <property type="match status" value="1"/>
</dbReference>
<evidence type="ECO:0000256" key="2">
    <source>
        <dbReference type="ARBA" id="ARBA00022747"/>
    </source>
</evidence>
<dbReference type="REBASE" id="17910">
    <property type="entry name" value="S.AmuI"/>
</dbReference>
<dbReference type="InterPro" id="IPR044946">
    <property type="entry name" value="Restrct_endonuc_typeI_TRD_sf"/>
</dbReference>
<keyword evidence="3" id="KW-0238">DNA-binding</keyword>
<dbReference type="Gene3D" id="3.90.220.20">
    <property type="entry name" value="DNA methylase specificity domains"/>
    <property type="match status" value="2"/>
</dbReference>
<dbReference type="GO" id="GO:0003677">
    <property type="term" value="F:DNA binding"/>
    <property type="evidence" value="ECO:0007669"/>
    <property type="project" value="UniProtKB-KW"/>
</dbReference>
<evidence type="ECO:0000259" key="4">
    <source>
        <dbReference type="Pfam" id="PF01420"/>
    </source>
</evidence>
<dbReference type="EMBL" id="CP001071">
    <property type="protein sequence ID" value="ACD05727.1"/>
    <property type="molecule type" value="Genomic_DNA"/>
</dbReference>
<evidence type="ECO:0000256" key="1">
    <source>
        <dbReference type="ARBA" id="ARBA00010923"/>
    </source>
</evidence>
<dbReference type="OrthoDB" id="396674at2"/>
<dbReference type="BioCyc" id="AMUC349741:G1GBX-2039-MONOMER"/>
<reference evidence="6" key="1">
    <citation type="journal article" date="2011" name="PLoS ONE">
        <title>The genome of Akkermansia muciniphila, a dedicated intestinal mucin degrader, and its use in exploring intestinal metagenomes.</title>
        <authorList>
            <person name="van Passel M.W."/>
            <person name="Kant R."/>
            <person name="Zoetendal E.G."/>
            <person name="Plugge C.M."/>
            <person name="Derrien M."/>
            <person name="Malfatti S.A."/>
            <person name="Chain P.S."/>
            <person name="Woyke T."/>
            <person name="Palva A."/>
            <person name="de Vos W.M."/>
            <person name="Smidt H."/>
        </authorList>
    </citation>
    <scope>NUCLEOTIDE SEQUENCE [LARGE SCALE GENOMIC DNA]</scope>
    <source>
        <strain evidence="6">ATCC BAA-835 / DSM 22959 / JCM 33894 / BCRC 81048 / CCUG 64013 / CIP 107961 / Muc</strain>
    </source>
</reference>
<dbReference type="PaxDb" id="349741-Amuc_1914"/>
<evidence type="ECO:0000313" key="5">
    <source>
        <dbReference type="EMBL" id="ACD05727.1"/>
    </source>
</evidence>
<gene>
    <name evidence="5" type="ordered locus">Amuc_1914</name>
</gene>
<dbReference type="InterPro" id="IPR000055">
    <property type="entry name" value="Restrct_endonuc_typeI_TRD"/>
</dbReference>
<keyword evidence="2" id="KW-0680">Restriction system</keyword>
<sequence length="386" mass="43902">MNEKSLIPSIRFAGFTDAWERRKLGDLAEFRRGLTYSPRDISTSGIRVLRSSNIDEDSFVLAEDDVYVKETAVCIPLVEKGDILITAANGSSRLVGKHALIIDDKGKMVHGGFMLLAHPYTHSAFVNALMHAPWYSSFIRTNVAGGNGAIGNLNKSDLEEQDIAATSEQEQERIGSLFASLDHLITLHQRKYEKLLNIKKSMLDKMFPKNGELFPEVRFAGFTDAWERQKLGDLVESVPFKQYIASPEPDGKFEIIQQGSEPIIGYGNGIPCEDYAKITIFGDHTVSIYKPQKPFFVATDGTRLLTARVLDGDFFYFLLERYKPIPEGYKRHYTILIERYGCFPSHREQKLIAIFFRNIDHLITLHQRKLEKLQNIKKACLEKMFV</sequence>
<keyword evidence="6" id="KW-1185">Reference proteome</keyword>
<dbReference type="AlphaFoldDB" id="B2UNL1"/>
<dbReference type="KEGG" id="amu:Amuc_1914"/>
<dbReference type="PANTHER" id="PTHR30408:SF12">
    <property type="entry name" value="TYPE I RESTRICTION ENZYME MJAVIII SPECIFICITY SUBUNIT"/>
    <property type="match status" value="1"/>
</dbReference>
<organism evidence="5 6">
    <name type="scientific">Akkermansia muciniphila (strain ATCC BAA-835 / DSM 22959 / JCM 33894 / BCRC 81048 / CCUG 64013 / CIP 107961 / Muc)</name>
    <dbReference type="NCBI Taxonomy" id="349741"/>
    <lineage>
        <taxon>Bacteria</taxon>
        <taxon>Pseudomonadati</taxon>
        <taxon>Verrucomicrobiota</taxon>
        <taxon>Verrucomicrobiia</taxon>
        <taxon>Verrucomicrobiales</taxon>
        <taxon>Akkermansiaceae</taxon>
        <taxon>Akkermansia</taxon>
    </lineage>
</organism>
<protein>
    <submittedName>
        <fullName evidence="5">Restriction modification system DNA specificity domain</fullName>
    </submittedName>
</protein>
<feature type="domain" description="Type I restriction modification DNA specificity" evidence="4">
    <location>
        <begin position="18"/>
        <end position="195"/>
    </location>
</feature>
<accession>B2UNL1</accession>
<dbReference type="GO" id="GO:0009307">
    <property type="term" value="P:DNA restriction-modification system"/>
    <property type="evidence" value="ECO:0007669"/>
    <property type="project" value="UniProtKB-KW"/>
</dbReference>
<proteinExistence type="inferred from homology"/>
<dbReference type="SUPFAM" id="SSF116734">
    <property type="entry name" value="DNA methylase specificity domain"/>
    <property type="match status" value="2"/>
</dbReference>
<dbReference type="HOGENOM" id="CLU_021095_0_2_0"/>
<dbReference type="InterPro" id="IPR052021">
    <property type="entry name" value="Type-I_RS_S_subunit"/>
</dbReference>
<dbReference type="Pfam" id="PF01420">
    <property type="entry name" value="Methylase_S"/>
    <property type="match status" value="1"/>
</dbReference>
<dbReference type="STRING" id="349741.Amuc_1914"/>
<evidence type="ECO:0000313" key="6">
    <source>
        <dbReference type="Proteomes" id="UP000001031"/>
    </source>
</evidence>
<dbReference type="Proteomes" id="UP000001031">
    <property type="component" value="Chromosome"/>
</dbReference>
<dbReference type="RefSeq" id="WP_012420941.1">
    <property type="nucleotide sequence ID" value="NC_010655.1"/>
</dbReference>
<evidence type="ECO:0000256" key="3">
    <source>
        <dbReference type="ARBA" id="ARBA00023125"/>
    </source>
</evidence>
<dbReference type="eggNOG" id="COG0732">
    <property type="taxonomic scope" value="Bacteria"/>
</dbReference>
<name>B2UNL1_AKKM8</name>